<feature type="transmembrane region" description="Helical" evidence="1">
    <location>
        <begin position="44"/>
        <end position="63"/>
    </location>
</feature>
<feature type="transmembrane region" description="Helical" evidence="1">
    <location>
        <begin position="168"/>
        <end position="189"/>
    </location>
</feature>
<gene>
    <name evidence="2" type="ORF">ACFQ04_06290</name>
</gene>
<name>A0ABW3G410_9NOCA</name>
<feature type="transmembrane region" description="Helical" evidence="1">
    <location>
        <begin position="117"/>
        <end position="137"/>
    </location>
</feature>
<dbReference type="Proteomes" id="UP001597068">
    <property type="component" value="Unassembled WGS sequence"/>
</dbReference>
<evidence type="ECO:0000256" key="1">
    <source>
        <dbReference type="SAM" id="Phobius"/>
    </source>
</evidence>
<keyword evidence="1" id="KW-0472">Membrane</keyword>
<proteinExistence type="predicted"/>
<feature type="transmembrane region" description="Helical" evidence="1">
    <location>
        <begin position="234"/>
        <end position="253"/>
    </location>
</feature>
<reference evidence="3" key="1">
    <citation type="journal article" date="2019" name="Int. J. Syst. Evol. Microbiol.">
        <title>The Global Catalogue of Microorganisms (GCM) 10K type strain sequencing project: providing services to taxonomists for standard genome sequencing and annotation.</title>
        <authorList>
            <consortium name="The Broad Institute Genomics Platform"/>
            <consortium name="The Broad Institute Genome Sequencing Center for Infectious Disease"/>
            <person name="Wu L."/>
            <person name="Ma J."/>
        </authorList>
    </citation>
    <scope>NUCLEOTIDE SEQUENCE [LARGE SCALE GENOMIC DNA]</scope>
    <source>
        <strain evidence="3">CCUG 50873</strain>
    </source>
</reference>
<keyword evidence="1" id="KW-0812">Transmembrane</keyword>
<sequence>MQTTRWTVLGVAIAAVPAGLFLTAPSRGSQIVGLTAEPPGFPWGSSTTASAWGLLAALAVCVGARRVADALFVGAVAAITLLVITIGSAPPALLIAVAAGALLGAVLQLSQAHPGRGTVVVAVIGATIGIVVAPQLARFRAGESGGNRPYADYIPSSGIMADTTVVDLGAGVLAVLAMILLTIGCAPAWRQQIEGAPRTAVVTTSVIVVGCALTHWWLLRYISESLRDTETSGLHTFYGGYVVVGLALVAAIVHPGAARLLWVAAAAGSVALATDGSTGSGTDLAAVTAALVVVAAVVTAIVLRRSPADERTRGVPIAVAVLTAFAATQFITDELWSVIPILVGPFGVPVVLAMAITAATVSIDVDQATVVGGVALLALLRPSTGTDFGWTAYTPLSDGIGFDGISSSPESPAQTAVALVALVACFAAAVSLSRRANPGQ</sequence>
<keyword evidence="1" id="KW-1133">Transmembrane helix</keyword>
<comment type="caution">
    <text evidence="2">The sequence shown here is derived from an EMBL/GenBank/DDBJ whole genome shotgun (WGS) entry which is preliminary data.</text>
</comment>
<evidence type="ECO:0000313" key="3">
    <source>
        <dbReference type="Proteomes" id="UP001597068"/>
    </source>
</evidence>
<feature type="transmembrane region" description="Helical" evidence="1">
    <location>
        <begin position="370"/>
        <end position="393"/>
    </location>
</feature>
<feature type="transmembrane region" description="Helical" evidence="1">
    <location>
        <begin position="284"/>
        <end position="303"/>
    </location>
</feature>
<accession>A0ABW3G410</accession>
<feature type="transmembrane region" description="Helical" evidence="1">
    <location>
        <begin position="260"/>
        <end position="278"/>
    </location>
</feature>
<feature type="transmembrane region" description="Helical" evidence="1">
    <location>
        <begin position="315"/>
        <end position="332"/>
    </location>
</feature>
<evidence type="ECO:0000313" key="2">
    <source>
        <dbReference type="EMBL" id="MFD0925344.1"/>
    </source>
</evidence>
<keyword evidence="3" id="KW-1185">Reference proteome</keyword>
<protein>
    <recommendedName>
        <fullName evidence="4">Integral membrane protein</fullName>
    </recommendedName>
</protein>
<feature type="transmembrane region" description="Helical" evidence="1">
    <location>
        <begin position="201"/>
        <end position="222"/>
    </location>
</feature>
<dbReference type="RefSeq" id="WP_253646697.1">
    <property type="nucleotide sequence ID" value="NZ_BAAAMO010000002.1"/>
</dbReference>
<feature type="transmembrane region" description="Helical" evidence="1">
    <location>
        <begin position="338"/>
        <end position="363"/>
    </location>
</feature>
<feature type="transmembrane region" description="Helical" evidence="1">
    <location>
        <begin position="70"/>
        <end position="86"/>
    </location>
</feature>
<feature type="transmembrane region" description="Helical" evidence="1">
    <location>
        <begin position="92"/>
        <end position="110"/>
    </location>
</feature>
<evidence type="ECO:0008006" key="4">
    <source>
        <dbReference type="Google" id="ProtNLM"/>
    </source>
</evidence>
<dbReference type="EMBL" id="JBHTIL010000001">
    <property type="protein sequence ID" value="MFD0925344.1"/>
    <property type="molecule type" value="Genomic_DNA"/>
</dbReference>
<organism evidence="2 3">
    <name type="scientific">Williamsia deligens</name>
    <dbReference type="NCBI Taxonomy" id="321325"/>
    <lineage>
        <taxon>Bacteria</taxon>
        <taxon>Bacillati</taxon>
        <taxon>Actinomycetota</taxon>
        <taxon>Actinomycetes</taxon>
        <taxon>Mycobacteriales</taxon>
        <taxon>Nocardiaceae</taxon>
        <taxon>Williamsia</taxon>
    </lineage>
</organism>
<feature type="transmembrane region" description="Helical" evidence="1">
    <location>
        <begin position="413"/>
        <end position="432"/>
    </location>
</feature>